<organism evidence="2 3">
    <name type="scientific">Bombus impatiens</name>
    <name type="common">Bumblebee</name>
    <dbReference type="NCBI Taxonomy" id="132113"/>
    <lineage>
        <taxon>Eukaryota</taxon>
        <taxon>Metazoa</taxon>
        <taxon>Ecdysozoa</taxon>
        <taxon>Arthropoda</taxon>
        <taxon>Hexapoda</taxon>
        <taxon>Insecta</taxon>
        <taxon>Pterygota</taxon>
        <taxon>Neoptera</taxon>
        <taxon>Endopterygota</taxon>
        <taxon>Hymenoptera</taxon>
        <taxon>Apocrita</taxon>
        <taxon>Aculeata</taxon>
        <taxon>Apoidea</taxon>
        <taxon>Anthophila</taxon>
        <taxon>Apidae</taxon>
        <taxon>Bombus</taxon>
        <taxon>Pyrobombus</taxon>
    </lineage>
</organism>
<keyword evidence="2" id="KW-1185">Reference proteome</keyword>
<dbReference type="RefSeq" id="XP_024225369.1">
    <property type="nucleotide sequence ID" value="XM_024369601.2"/>
</dbReference>
<accession>A0A6P6FDX4</accession>
<sequence length="204" mass="22976">MSKSRRYNKTLNKIVNINEDCSEGTSEEDQYEFGQSEADSESSVCIECREIEESSDNVEESFLCRNKKRMRIFSSSDSEDEITSIPSTSENVMDEVEIAVDGTQWIKLKAGGSRGRTPVRMIFKDIAGPSGNAKKNIMSGCVISAFELIIDRNIMEHIKNCTETEARRVLKKDWTITVAELHSFLGILYARGAYESKSLKASYL</sequence>
<feature type="region of interest" description="Disordered" evidence="1">
    <location>
        <begin position="22"/>
        <end position="41"/>
    </location>
</feature>
<name>A0A6P6FDX4_BOMIM</name>
<evidence type="ECO:0000313" key="3">
    <source>
        <dbReference type="RefSeq" id="XP_024225369.1"/>
    </source>
</evidence>
<dbReference type="Proteomes" id="UP000515180">
    <property type="component" value="Unplaced"/>
</dbReference>
<dbReference type="OrthoDB" id="7472549at2759"/>
<feature type="compositionally biased region" description="Acidic residues" evidence="1">
    <location>
        <begin position="22"/>
        <end position="31"/>
    </location>
</feature>
<dbReference type="KEGG" id="bim:100743835"/>
<gene>
    <name evidence="3" type="primary">LOC100743835</name>
</gene>
<evidence type="ECO:0000256" key="1">
    <source>
        <dbReference type="SAM" id="MobiDB-lite"/>
    </source>
</evidence>
<dbReference type="GeneID" id="100743835"/>
<reference evidence="3" key="1">
    <citation type="submission" date="2025-08" db="UniProtKB">
        <authorList>
            <consortium name="RefSeq"/>
        </authorList>
    </citation>
    <scope>IDENTIFICATION</scope>
</reference>
<proteinExistence type="predicted"/>
<dbReference type="AlphaFoldDB" id="A0A6P6FDX4"/>
<evidence type="ECO:0000313" key="2">
    <source>
        <dbReference type="Proteomes" id="UP000515180"/>
    </source>
</evidence>
<protein>
    <submittedName>
        <fullName evidence="3">Uncharacterized protein LOC100743835</fullName>
    </submittedName>
</protein>